<dbReference type="EMBL" id="JAWXVI010000001">
    <property type="protein sequence ID" value="MDX6188104.1"/>
    <property type="molecule type" value="Genomic_DNA"/>
</dbReference>
<evidence type="ECO:0000313" key="6">
    <source>
        <dbReference type="Proteomes" id="UP001273350"/>
    </source>
</evidence>
<dbReference type="Proteomes" id="UP001273350">
    <property type="component" value="Unassembled WGS sequence"/>
</dbReference>
<dbReference type="Gene3D" id="1.10.1200.10">
    <property type="entry name" value="ACP-like"/>
    <property type="match status" value="1"/>
</dbReference>
<dbReference type="Gene3D" id="3.20.20.30">
    <property type="entry name" value="Luciferase-like domain"/>
    <property type="match status" value="1"/>
</dbReference>
<evidence type="ECO:0000256" key="2">
    <source>
        <dbReference type="ARBA" id="ARBA00022450"/>
    </source>
</evidence>
<dbReference type="InterPro" id="IPR011251">
    <property type="entry name" value="Luciferase-like_dom"/>
</dbReference>
<organism evidence="5 6">
    <name type="scientific">Flavobacterium cupriresistens</name>
    <dbReference type="NCBI Taxonomy" id="2893885"/>
    <lineage>
        <taxon>Bacteria</taxon>
        <taxon>Pseudomonadati</taxon>
        <taxon>Bacteroidota</taxon>
        <taxon>Flavobacteriia</taxon>
        <taxon>Flavobacteriales</taxon>
        <taxon>Flavobacteriaceae</taxon>
        <taxon>Flavobacterium</taxon>
    </lineage>
</organism>
<sequence length="1404" mass="161404">MEKSKMEDVYPMTDIQKGMVLLSIMNDKQTIYHDQFVFHIPKINPDVFSKAISLMVQKHSILRTAFDLDNYSDEVQIVYSEIVEDVTFEDITSKDAKDQEIFIKDFMKNELKRPFEFKKAPLWRINVFNINENNSIYIFQFHHAILDGWSLASFNAELFTLYFQLEVDINHKPQMLKTTFKDAVVEEIAEKTNINTINYWKEKLKEYKRLDIFSKSEEVIFDVIRREFDQKMVERIKVRSLKDGLTYINVLFGAYVYALSMLTIEEDFVVGLISNNRPVKEDGEKILGCFLNSIPVKMDFKDFKGATWLEYLKGIEAQITELKTKGRSTLYEISKITGERVGTENPFFDVIFNYIDFHVYGEMSVPESRINEFDQNGSLKLKSYEATNTFLDLNVIESTDKLLIFEYRLMKKIKSGITLDKIHQFVEQLVDCYLNSPSDKIDSNSILPLEEKEKLINDFNKTDKKIDFSLSVIDLFVEQLNKNAEKEALIINDKVYSYKELDVISNQFANYLNEGNKINKDDLVGIKLHRSEWLVITILAVWKSGGAYVPIDPTYPENRIAYMEENSNCKIIIDSKMLEQFIIEKEKYATKYEIQSIDENSLAYMIYTSGSTGEPKGVMIEHTALTNFILGMNDALKINESDHLLAVTSISFDISILELFWTLCNGIKTTIKQDNLDFYDFDNLLQNDKKMDFSLFYFASQDADGDDKYKLLMDSARFGDENDFSAIWIPERHFHEFGGIFPNPSLLGASIATITKNIKIHSGSVVLPLHDTIRVAEEWSVVDNLSKGRVALSIASGWHADDFVFKPENYTNRHSIMFDQIEELKDLWKGSSVKRINGVGNEVELNIYPKPIQKEIPIWITSSGSVETFKNAGKIGANLLTHLLGQDIKVLEKNIKAYKEELVNNGHDVEKAKITVMLHAYVGNDMDSIKEIVKEPFKNYLRSSVGLLKNLLNGLVVEETTIEEKELEDLLEMVFERYWNTSALFGTKENCRKILNSLHNIGVTEIGCLIDFGIENEKVMEGLTHLTELKNEFNSKGNTSKDQGITSMQITPSYLSALIEDKESHKFLKSIKNLIVGGEFFSEKLKKKALELTDATIYNMYGPTETTIWSTFCKVESEKENSIGRPIANTRIYILNKERKLCPINVKGELYIGGKGLSRGYYNQETTTKERFIDSPFDKGEKIYNTGDLARWLPDGTIEFFGREDGQVKIRGHRIELGEIEYQLAKKSDIDEVAVIDRELNDGNKELIAYVTSKSEQNSSELRNFLMKSLPAIMVPAYFVQIDKMPLTSNGKINKKSLLNIDQSELTSKIDYLAPRDNTEKELVEIWEEILNRTPIGVKDNFFEIGGSSLNVVRLRRLLKKKMNVSISIIDLFKYNTIEDLSYAINQELNESEEVEENVDVLKF</sequence>
<comment type="cofactor">
    <cofactor evidence="1">
        <name>pantetheine 4'-phosphate</name>
        <dbReference type="ChEBI" id="CHEBI:47942"/>
    </cofactor>
</comment>
<reference evidence="5 6" key="1">
    <citation type="submission" date="2023-11" db="EMBL/GenBank/DDBJ databases">
        <title>Unpublished Manusciprt.</title>
        <authorList>
            <person name="Saticioglu I.B."/>
            <person name="Ay H."/>
            <person name="Ajmi N."/>
            <person name="Altun S."/>
            <person name="Duman M."/>
        </authorList>
    </citation>
    <scope>NUCLEOTIDE SEQUENCE [LARGE SCALE GENOMIC DNA]</scope>
    <source>
        <strain evidence="5 6">Fl-318</strain>
    </source>
</reference>
<keyword evidence="6" id="KW-1185">Reference proteome</keyword>
<dbReference type="InterPro" id="IPR025110">
    <property type="entry name" value="AMP-bd_C"/>
</dbReference>
<feature type="domain" description="Carrier" evidence="4">
    <location>
        <begin position="1314"/>
        <end position="1389"/>
    </location>
</feature>
<dbReference type="PROSITE" id="PS00012">
    <property type="entry name" value="PHOSPHOPANTETHEINE"/>
    <property type="match status" value="1"/>
</dbReference>
<dbReference type="InterPro" id="IPR036661">
    <property type="entry name" value="Luciferase-like_sf"/>
</dbReference>
<keyword evidence="3" id="KW-0597">Phosphoprotein</keyword>
<dbReference type="InterPro" id="IPR042099">
    <property type="entry name" value="ANL_N_sf"/>
</dbReference>
<dbReference type="InterPro" id="IPR009081">
    <property type="entry name" value="PP-bd_ACP"/>
</dbReference>
<evidence type="ECO:0000313" key="5">
    <source>
        <dbReference type="EMBL" id="MDX6188104.1"/>
    </source>
</evidence>
<gene>
    <name evidence="5" type="ORF">SGQ83_01990</name>
</gene>
<name>A0ABU4R688_9FLAO</name>
<dbReference type="Pfam" id="PF00501">
    <property type="entry name" value="AMP-binding"/>
    <property type="match status" value="2"/>
</dbReference>
<dbReference type="Pfam" id="PF00550">
    <property type="entry name" value="PP-binding"/>
    <property type="match status" value="1"/>
</dbReference>
<dbReference type="SUPFAM" id="SSF52777">
    <property type="entry name" value="CoA-dependent acyltransferases"/>
    <property type="match status" value="2"/>
</dbReference>
<dbReference type="SUPFAM" id="SSF51679">
    <property type="entry name" value="Bacterial luciferase-like"/>
    <property type="match status" value="1"/>
</dbReference>
<proteinExistence type="predicted"/>
<dbReference type="InterPro" id="IPR045851">
    <property type="entry name" value="AMP-bd_C_sf"/>
</dbReference>
<accession>A0ABU4R688</accession>
<evidence type="ECO:0000256" key="3">
    <source>
        <dbReference type="ARBA" id="ARBA00022553"/>
    </source>
</evidence>
<dbReference type="InterPro" id="IPR036736">
    <property type="entry name" value="ACP-like_sf"/>
</dbReference>
<comment type="caution">
    <text evidence="5">The sequence shown here is derived from an EMBL/GenBank/DDBJ whole genome shotgun (WGS) entry which is preliminary data.</text>
</comment>
<dbReference type="Pfam" id="PF00296">
    <property type="entry name" value="Bac_luciferase"/>
    <property type="match status" value="1"/>
</dbReference>
<dbReference type="SUPFAM" id="SSF56801">
    <property type="entry name" value="Acetyl-CoA synthetase-like"/>
    <property type="match status" value="2"/>
</dbReference>
<dbReference type="InterPro" id="IPR020845">
    <property type="entry name" value="AMP-binding_CS"/>
</dbReference>
<protein>
    <submittedName>
        <fullName evidence="5">LLM class flavin-dependent oxidoreductase</fullName>
    </submittedName>
</protein>
<dbReference type="Gene3D" id="3.30.300.30">
    <property type="match status" value="1"/>
</dbReference>
<dbReference type="Gene3D" id="3.40.50.12780">
    <property type="entry name" value="N-terminal domain of ligase-like"/>
    <property type="match status" value="2"/>
</dbReference>
<evidence type="ECO:0000256" key="1">
    <source>
        <dbReference type="ARBA" id="ARBA00001957"/>
    </source>
</evidence>
<dbReference type="InterPro" id="IPR024011">
    <property type="entry name" value="Biosynth_lucif-like_mOase_dom"/>
</dbReference>
<dbReference type="PANTHER" id="PTHR45527">
    <property type="entry name" value="NONRIBOSOMAL PEPTIDE SYNTHETASE"/>
    <property type="match status" value="1"/>
</dbReference>
<dbReference type="Pfam" id="PF00668">
    <property type="entry name" value="Condensation"/>
    <property type="match status" value="1"/>
</dbReference>
<dbReference type="Gene3D" id="3.30.559.30">
    <property type="entry name" value="Nonribosomal peptide synthetase, condensation domain"/>
    <property type="match status" value="1"/>
</dbReference>
<dbReference type="Pfam" id="PF13193">
    <property type="entry name" value="AMP-binding_C"/>
    <property type="match status" value="1"/>
</dbReference>
<dbReference type="InterPro" id="IPR006162">
    <property type="entry name" value="Ppantetheine_attach_site"/>
</dbReference>
<dbReference type="InterPro" id="IPR000873">
    <property type="entry name" value="AMP-dep_synth/lig_dom"/>
</dbReference>
<dbReference type="PANTHER" id="PTHR45527:SF1">
    <property type="entry name" value="FATTY ACID SYNTHASE"/>
    <property type="match status" value="1"/>
</dbReference>
<dbReference type="PROSITE" id="PS50075">
    <property type="entry name" value="CARRIER"/>
    <property type="match status" value="1"/>
</dbReference>
<dbReference type="NCBIfam" id="TIGR04020">
    <property type="entry name" value="seco_metab_LLM"/>
    <property type="match status" value="1"/>
</dbReference>
<dbReference type="Gene3D" id="3.30.559.10">
    <property type="entry name" value="Chloramphenicol acetyltransferase-like domain"/>
    <property type="match status" value="1"/>
</dbReference>
<dbReference type="InterPro" id="IPR023213">
    <property type="entry name" value="CAT-like_dom_sf"/>
</dbReference>
<keyword evidence="2" id="KW-0596">Phosphopantetheine</keyword>
<dbReference type="SUPFAM" id="SSF47336">
    <property type="entry name" value="ACP-like"/>
    <property type="match status" value="1"/>
</dbReference>
<evidence type="ECO:0000259" key="4">
    <source>
        <dbReference type="PROSITE" id="PS50075"/>
    </source>
</evidence>
<dbReference type="PROSITE" id="PS00455">
    <property type="entry name" value="AMP_BINDING"/>
    <property type="match status" value="1"/>
</dbReference>
<dbReference type="InterPro" id="IPR001242">
    <property type="entry name" value="Condensation_dom"/>
</dbReference>